<dbReference type="EMBL" id="KZ819779">
    <property type="protein sequence ID" value="PWN52405.1"/>
    <property type="molecule type" value="Genomic_DNA"/>
</dbReference>
<evidence type="ECO:0000313" key="1">
    <source>
        <dbReference type="EMBL" id="PWN52405.1"/>
    </source>
</evidence>
<gene>
    <name evidence="1" type="ORF">IE53DRAFT_409455</name>
</gene>
<keyword evidence="2" id="KW-1185">Reference proteome</keyword>
<protein>
    <submittedName>
        <fullName evidence="1">Uncharacterized protein</fullName>
    </submittedName>
</protein>
<organism evidence="1 2">
    <name type="scientific">Violaceomyces palustris</name>
    <dbReference type="NCBI Taxonomy" id="1673888"/>
    <lineage>
        <taxon>Eukaryota</taxon>
        <taxon>Fungi</taxon>
        <taxon>Dikarya</taxon>
        <taxon>Basidiomycota</taxon>
        <taxon>Ustilaginomycotina</taxon>
        <taxon>Ustilaginomycetes</taxon>
        <taxon>Violaceomycetales</taxon>
        <taxon>Violaceomycetaceae</taxon>
        <taxon>Violaceomyces</taxon>
    </lineage>
</organism>
<evidence type="ECO:0000313" key="2">
    <source>
        <dbReference type="Proteomes" id="UP000245626"/>
    </source>
</evidence>
<dbReference type="Proteomes" id="UP000245626">
    <property type="component" value="Unassembled WGS sequence"/>
</dbReference>
<proteinExistence type="predicted"/>
<reference evidence="1 2" key="1">
    <citation type="journal article" date="2018" name="Mol. Biol. Evol.">
        <title>Broad Genomic Sampling Reveals a Smut Pathogenic Ancestry of the Fungal Clade Ustilaginomycotina.</title>
        <authorList>
            <person name="Kijpornyongpan T."/>
            <person name="Mondo S.J."/>
            <person name="Barry K."/>
            <person name="Sandor L."/>
            <person name="Lee J."/>
            <person name="Lipzen A."/>
            <person name="Pangilinan J."/>
            <person name="LaButti K."/>
            <person name="Hainaut M."/>
            <person name="Henrissat B."/>
            <person name="Grigoriev I.V."/>
            <person name="Spatafora J.W."/>
            <person name="Aime M.C."/>
        </authorList>
    </citation>
    <scope>NUCLEOTIDE SEQUENCE [LARGE SCALE GENOMIC DNA]</scope>
    <source>
        <strain evidence="1 2">SA 807</strain>
    </source>
</reference>
<accession>A0ACD0P2T5</accession>
<sequence length="327" mass="36084">MPPKRASSSTKRVPQKRISKPLPSASTRKPTLKPSSNARKPSSSIKGTAKKQRSQPVDQRETDTEGSSEVSLVDGLSSDSSDEDEDDDTSESQLSDQGPNSYGNHSSSGPLKRSKGPNQGQRLRRWRRLTLEERDCVTSQAGIVWKHARPILSSLRKDIRSYATESLLRSLSRTEARLESLLVPPLAKTPQNQLLVGGGSRDRQLPSSMLSWRLNDETESYFTDSNVNDDVSRSATTTTLAASDLVMAREVHELERSLLPEVEQIVELSRGLDDQLKEFEKVDTSVAKLSKELKALKAELGEDLSVDERASKDGGDDGLQGEDTILW</sequence>
<name>A0ACD0P2T5_9BASI</name>